<reference evidence="3" key="1">
    <citation type="journal article" date="2015" name="Nat. Genet.">
        <title>The genome and transcriptome of the zoonotic hookworm Ancylostoma ceylanicum identify infection-specific gene families.</title>
        <authorList>
            <person name="Schwarz E.M."/>
            <person name="Hu Y."/>
            <person name="Antoshechkin I."/>
            <person name="Miller M.M."/>
            <person name="Sternberg P.W."/>
            <person name="Aroian R.V."/>
        </authorList>
    </citation>
    <scope>NUCLEOTIDE SEQUENCE</scope>
    <source>
        <strain evidence="3">HY135</strain>
    </source>
</reference>
<dbReference type="AlphaFoldDB" id="A0A016WUN6"/>
<evidence type="ECO:0000313" key="2">
    <source>
        <dbReference type="EMBL" id="EYC42738.1"/>
    </source>
</evidence>
<evidence type="ECO:0000313" key="3">
    <source>
        <dbReference type="Proteomes" id="UP000024635"/>
    </source>
</evidence>
<comment type="caution">
    <text evidence="2">The sequence shown here is derived from an EMBL/GenBank/DDBJ whole genome shotgun (WGS) entry which is preliminary data.</text>
</comment>
<dbReference type="Proteomes" id="UP000024635">
    <property type="component" value="Unassembled WGS sequence"/>
</dbReference>
<feature type="region of interest" description="Disordered" evidence="1">
    <location>
        <begin position="21"/>
        <end position="98"/>
    </location>
</feature>
<name>A0A016WUN6_9BILA</name>
<keyword evidence="3" id="KW-1185">Reference proteome</keyword>
<dbReference type="EMBL" id="JARK01000120">
    <property type="protein sequence ID" value="EYC42738.1"/>
    <property type="molecule type" value="Genomic_DNA"/>
</dbReference>
<accession>A0A016WUN6</accession>
<protein>
    <submittedName>
        <fullName evidence="2">Uncharacterized protein</fullName>
    </submittedName>
</protein>
<gene>
    <name evidence="2" type="primary">Acey_s0520.g2854</name>
    <name evidence="2" type="ORF">Y032_0520g2854</name>
</gene>
<evidence type="ECO:0000256" key="1">
    <source>
        <dbReference type="SAM" id="MobiDB-lite"/>
    </source>
</evidence>
<feature type="compositionally biased region" description="Polar residues" evidence="1">
    <location>
        <begin position="48"/>
        <end position="62"/>
    </location>
</feature>
<organism evidence="2 3">
    <name type="scientific">Ancylostoma ceylanicum</name>
    <dbReference type="NCBI Taxonomy" id="53326"/>
    <lineage>
        <taxon>Eukaryota</taxon>
        <taxon>Metazoa</taxon>
        <taxon>Ecdysozoa</taxon>
        <taxon>Nematoda</taxon>
        <taxon>Chromadorea</taxon>
        <taxon>Rhabditida</taxon>
        <taxon>Rhabditina</taxon>
        <taxon>Rhabditomorpha</taxon>
        <taxon>Strongyloidea</taxon>
        <taxon>Ancylostomatidae</taxon>
        <taxon>Ancylostomatinae</taxon>
        <taxon>Ancylostoma</taxon>
    </lineage>
</organism>
<proteinExistence type="predicted"/>
<sequence>MAAKILQKMISPEGYALPEPVVGEQDGCGKTNLPARTAPAHDRIPRISSDQSLHWATVSTGPQLARQVPQGSSALRRSESKTKFPTPSAALYTPQLPRGNGEKTGCRITCTSPASCALPAGFAALSASSASIPAPARTTYWKPASAESGRVRRRSKRLNV</sequence>